<evidence type="ECO:0000256" key="6">
    <source>
        <dbReference type="SAM" id="Phobius"/>
    </source>
</evidence>
<evidence type="ECO:0000256" key="3">
    <source>
        <dbReference type="ARBA" id="ARBA00022692"/>
    </source>
</evidence>
<evidence type="ECO:0000313" key="7">
    <source>
        <dbReference type="EMBL" id="WOK05926.1"/>
    </source>
</evidence>
<evidence type="ECO:0000256" key="4">
    <source>
        <dbReference type="ARBA" id="ARBA00022989"/>
    </source>
</evidence>
<keyword evidence="4 6" id="KW-1133">Transmembrane helix</keyword>
<evidence type="ECO:0000256" key="5">
    <source>
        <dbReference type="ARBA" id="ARBA00023136"/>
    </source>
</evidence>
<sequence>MEDIERAVSLMGVGMITVFLVLALVVLTGNALIKFVNTFVPETLQASPKSPSTQTSQVASKKIAAITSAVHQLSGGKANIQKIEKL</sequence>
<dbReference type="Proteomes" id="UP001302349">
    <property type="component" value="Chromosome"/>
</dbReference>
<dbReference type="RefSeq" id="WP_317488672.1">
    <property type="nucleotide sequence ID" value="NZ_CP136051.1"/>
</dbReference>
<evidence type="ECO:0000256" key="2">
    <source>
        <dbReference type="ARBA" id="ARBA00022475"/>
    </source>
</evidence>
<dbReference type="Pfam" id="PF04277">
    <property type="entry name" value="OAD_gamma"/>
    <property type="match status" value="1"/>
</dbReference>
<name>A0ABZ0IMJ6_9BACT</name>
<evidence type="ECO:0000313" key="8">
    <source>
        <dbReference type="Proteomes" id="UP001302349"/>
    </source>
</evidence>
<keyword evidence="2" id="KW-1003">Cell membrane</keyword>
<keyword evidence="5 6" id="KW-0472">Membrane</keyword>
<organism evidence="7 8">
    <name type="scientific">Imperialibacter roseus</name>
    <dbReference type="NCBI Taxonomy" id="1324217"/>
    <lineage>
        <taxon>Bacteria</taxon>
        <taxon>Pseudomonadati</taxon>
        <taxon>Bacteroidota</taxon>
        <taxon>Cytophagia</taxon>
        <taxon>Cytophagales</taxon>
        <taxon>Flammeovirgaceae</taxon>
        <taxon>Imperialibacter</taxon>
    </lineage>
</organism>
<gene>
    <name evidence="7" type="ORF">RT717_22885</name>
</gene>
<feature type="transmembrane region" description="Helical" evidence="6">
    <location>
        <begin position="6"/>
        <end position="27"/>
    </location>
</feature>
<accession>A0ABZ0IMJ6</accession>
<dbReference type="InterPro" id="IPR005899">
    <property type="entry name" value="Na_pump_deCOase"/>
</dbReference>
<protein>
    <submittedName>
        <fullName evidence="7">OadG family transporter subunit</fullName>
    </submittedName>
</protein>
<keyword evidence="8" id="KW-1185">Reference proteome</keyword>
<evidence type="ECO:0000256" key="1">
    <source>
        <dbReference type="ARBA" id="ARBA00004236"/>
    </source>
</evidence>
<reference evidence="7 8" key="1">
    <citation type="journal article" date="2023" name="Microbiol. Resour. Announc.">
        <title>Complete Genome Sequence of Imperialibacter roseus strain P4T.</title>
        <authorList>
            <person name="Tizabi D.R."/>
            <person name="Bachvaroff T."/>
            <person name="Hill R.T."/>
        </authorList>
    </citation>
    <scope>NUCLEOTIDE SEQUENCE [LARGE SCALE GENOMIC DNA]</scope>
    <source>
        <strain evidence="7 8">P4T</strain>
    </source>
</reference>
<dbReference type="EMBL" id="CP136051">
    <property type="protein sequence ID" value="WOK05926.1"/>
    <property type="molecule type" value="Genomic_DNA"/>
</dbReference>
<proteinExistence type="predicted"/>
<keyword evidence="3 6" id="KW-0812">Transmembrane</keyword>
<comment type="subcellular location">
    <subcellularLocation>
        <location evidence="1">Cell membrane</location>
    </subcellularLocation>
</comment>